<keyword evidence="3 8" id="KW-0545">Nucleotide biosynthesis</keyword>
<sequence>MNLILLGAPGAGKGTQAEIICEKLNIPTISTGNIMREAIKNQTELGMKAKSFIDSGALVPDDIVIAIIKERLAQSDCNNGFILDGVPRTVPQAEALDRMGVRIDKVVDIEVADEKIEKRLSGRRVCEQCGSSYHLDFKPSAKEGICDKCEGKLVIRKDDQPETVRERLRVYHEQTEPLKDYYAKQNKLCVVEGQEEVADTTALVLKALGN</sequence>
<reference evidence="12 13" key="1">
    <citation type="submission" date="2016-10" db="EMBL/GenBank/DDBJ databases">
        <authorList>
            <person name="de Groot N.N."/>
        </authorList>
    </citation>
    <scope>NUCLEOTIDE SEQUENCE [LARGE SCALE GENOMIC DNA]</scope>
    <source>
        <strain evidence="12 13">CGMCC 1.5012</strain>
    </source>
</reference>
<comment type="function">
    <text evidence="8">Catalyzes the reversible transfer of the terminal phosphate group between ATP and AMP. Plays an important role in cellular energy homeostasis and in adenine nucleotide metabolism.</text>
</comment>
<feature type="binding site" evidence="8">
    <location>
        <position position="149"/>
    </location>
    <ligand>
        <name>Zn(2+)</name>
        <dbReference type="ChEBI" id="CHEBI:29105"/>
        <note>structural</note>
    </ligand>
</feature>
<dbReference type="AlphaFoldDB" id="A0A1G9XKM6"/>
<evidence type="ECO:0000256" key="4">
    <source>
        <dbReference type="ARBA" id="ARBA00022741"/>
    </source>
</evidence>
<dbReference type="PANTHER" id="PTHR23359">
    <property type="entry name" value="NUCLEOTIDE KINASE"/>
    <property type="match status" value="1"/>
</dbReference>
<feature type="binding site" evidence="8">
    <location>
        <position position="92"/>
    </location>
    <ligand>
        <name>AMP</name>
        <dbReference type="ChEBI" id="CHEBI:456215"/>
    </ligand>
</feature>
<dbReference type="NCBIfam" id="NF001379">
    <property type="entry name" value="PRK00279.1-1"/>
    <property type="match status" value="1"/>
</dbReference>
<dbReference type="EC" id="2.7.4.3" evidence="8 10"/>
<dbReference type="STRING" id="258515.SAMN05192585_10893"/>
<dbReference type="NCBIfam" id="NF001381">
    <property type="entry name" value="PRK00279.1-3"/>
    <property type="match status" value="1"/>
</dbReference>
<evidence type="ECO:0000259" key="11">
    <source>
        <dbReference type="Pfam" id="PF05191"/>
    </source>
</evidence>
<dbReference type="InterPro" id="IPR006259">
    <property type="entry name" value="Adenyl_kin_sub"/>
</dbReference>
<keyword evidence="4 8" id="KW-0547">Nucleotide-binding</keyword>
<feature type="binding site" evidence="8">
    <location>
        <position position="167"/>
    </location>
    <ligand>
        <name>AMP</name>
        <dbReference type="ChEBI" id="CHEBI:456215"/>
    </ligand>
</feature>
<evidence type="ECO:0000256" key="7">
    <source>
        <dbReference type="ARBA" id="ARBA00022840"/>
    </source>
</evidence>
<comment type="catalytic activity">
    <reaction evidence="8 10">
        <text>AMP + ATP = 2 ADP</text>
        <dbReference type="Rhea" id="RHEA:12973"/>
        <dbReference type="ChEBI" id="CHEBI:30616"/>
        <dbReference type="ChEBI" id="CHEBI:456215"/>
        <dbReference type="ChEBI" id="CHEBI:456216"/>
        <dbReference type="EC" id="2.7.4.3"/>
    </reaction>
</comment>
<feature type="domain" description="Adenylate kinase active site lid" evidence="11">
    <location>
        <begin position="123"/>
        <end position="158"/>
    </location>
</feature>
<evidence type="ECO:0000256" key="2">
    <source>
        <dbReference type="ARBA" id="ARBA00022723"/>
    </source>
</evidence>
<evidence type="ECO:0000256" key="6">
    <source>
        <dbReference type="ARBA" id="ARBA00022833"/>
    </source>
</evidence>
<dbReference type="InterPro" id="IPR007862">
    <property type="entry name" value="Adenylate_kinase_lid-dom"/>
</dbReference>
<dbReference type="FunFam" id="3.40.50.300:FF:000106">
    <property type="entry name" value="Adenylate kinase mitochondrial"/>
    <property type="match status" value="1"/>
</dbReference>
<dbReference type="GO" id="GO:0004017">
    <property type="term" value="F:AMP kinase activity"/>
    <property type="evidence" value="ECO:0007669"/>
    <property type="project" value="UniProtKB-UniRule"/>
</dbReference>
<feature type="binding site" evidence="8">
    <location>
        <begin position="132"/>
        <end position="133"/>
    </location>
    <ligand>
        <name>ATP</name>
        <dbReference type="ChEBI" id="CHEBI:30616"/>
    </ligand>
</feature>
<keyword evidence="7 8" id="KW-0067">ATP-binding</keyword>
<dbReference type="RefSeq" id="WP_092638843.1">
    <property type="nucleotide sequence ID" value="NZ_FNID01000008.1"/>
</dbReference>
<evidence type="ECO:0000256" key="1">
    <source>
        <dbReference type="ARBA" id="ARBA00022679"/>
    </source>
</evidence>
<dbReference type="Proteomes" id="UP000199182">
    <property type="component" value="Unassembled WGS sequence"/>
</dbReference>
<feature type="binding site" evidence="8">
    <location>
        <begin position="57"/>
        <end position="59"/>
    </location>
    <ligand>
        <name>AMP</name>
        <dbReference type="ChEBI" id="CHEBI:456215"/>
    </ligand>
</feature>
<keyword evidence="5 8" id="KW-0418">Kinase</keyword>
<dbReference type="NCBIfam" id="NF001380">
    <property type="entry name" value="PRK00279.1-2"/>
    <property type="match status" value="1"/>
</dbReference>
<dbReference type="Gene3D" id="3.40.50.300">
    <property type="entry name" value="P-loop containing nucleotide triphosphate hydrolases"/>
    <property type="match status" value="1"/>
</dbReference>
<evidence type="ECO:0000256" key="10">
    <source>
        <dbReference type="RuleBase" id="RU003331"/>
    </source>
</evidence>
<feature type="binding site" evidence="8">
    <location>
        <position position="31"/>
    </location>
    <ligand>
        <name>AMP</name>
        <dbReference type="ChEBI" id="CHEBI:456215"/>
    </ligand>
</feature>
<feature type="region of interest" description="NMP" evidence="8">
    <location>
        <begin position="30"/>
        <end position="59"/>
    </location>
</feature>
<dbReference type="InterPro" id="IPR027417">
    <property type="entry name" value="P-loop_NTPase"/>
</dbReference>
<comment type="caution">
    <text evidence="8">Lacks conserved residue(s) required for the propagation of feature annotation.</text>
</comment>
<evidence type="ECO:0000256" key="8">
    <source>
        <dbReference type="HAMAP-Rule" id="MF_00235"/>
    </source>
</evidence>
<feature type="binding site" evidence="8">
    <location>
        <position position="156"/>
    </location>
    <ligand>
        <name>AMP</name>
        <dbReference type="ChEBI" id="CHEBI:456215"/>
    </ligand>
</feature>
<evidence type="ECO:0000256" key="3">
    <source>
        <dbReference type="ARBA" id="ARBA00022727"/>
    </source>
</evidence>
<evidence type="ECO:0000256" key="9">
    <source>
        <dbReference type="RuleBase" id="RU003330"/>
    </source>
</evidence>
<feature type="binding site" evidence="8">
    <location>
        <position position="146"/>
    </location>
    <ligand>
        <name>Zn(2+)</name>
        <dbReference type="ChEBI" id="CHEBI:29105"/>
        <note>structural</note>
    </ligand>
</feature>
<dbReference type="InterPro" id="IPR000850">
    <property type="entry name" value="Adenylat/UMP-CMP_kin"/>
</dbReference>
<dbReference type="HAMAP" id="MF_00235">
    <property type="entry name" value="Adenylate_kinase_Adk"/>
    <property type="match status" value="1"/>
</dbReference>
<keyword evidence="2 8" id="KW-0479">Metal-binding</keyword>
<name>A0A1G9XKM6_9FIRM</name>
<accession>A0A1G9XKM6</accession>
<dbReference type="OrthoDB" id="9805030at2"/>
<dbReference type="GO" id="GO:0008270">
    <property type="term" value="F:zinc ion binding"/>
    <property type="evidence" value="ECO:0007669"/>
    <property type="project" value="UniProtKB-UniRule"/>
</dbReference>
<evidence type="ECO:0000313" key="12">
    <source>
        <dbReference type="EMBL" id="SDM96755.1"/>
    </source>
</evidence>
<dbReference type="EMBL" id="FNID01000008">
    <property type="protein sequence ID" value="SDM96755.1"/>
    <property type="molecule type" value="Genomic_DNA"/>
</dbReference>
<comment type="subcellular location">
    <subcellularLocation>
        <location evidence="8 10">Cytoplasm</location>
    </subcellularLocation>
</comment>
<feature type="binding site" evidence="8">
    <location>
        <position position="129"/>
    </location>
    <ligand>
        <name>Zn(2+)</name>
        <dbReference type="ChEBI" id="CHEBI:29105"/>
        <note>structural</note>
    </ligand>
</feature>
<feature type="binding site" evidence="8">
    <location>
        <position position="126"/>
    </location>
    <ligand>
        <name>Zn(2+)</name>
        <dbReference type="ChEBI" id="CHEBI:29105"/>
        <note>structural</note>
    </ligand>
</feature>
<dbReference type="NCBIfam" id="NF011100">
    <property type="entry name" value="PRK14527.1"/>
    <property type="match status" value="1"/>
</dbReference>
<dbReference type="GO" id="GO:0044209">
    <property type="term" value="P:AMP salvage"/>
    <property type="evidence" value="ECO:0007669"/>
    <property type="project" value="UniProtKB-UniRule"/>
</dbReference>
<organism evidence="12 13">
    <name type="scientific">Acetanaerobacterium elongatum</name>
    <dbReference type="NCBI Taxonomy" id="258515"/>
    <lineage>
        <taxon>Bacteria</taxon>
        <taxon>Bacillati</taxon>
        <taxon>Bacillota</taxon>
        <taxon>Clostridia</taxon>
        <taxon>Eubacteriales</taxon>
        <taxon>Oscillospiraceae</taxon>
        <taxon>Acetanaerobacterium</taxon>
    </lineage>
</organism>
<feature type="region of interest" description="LID" evidence="8">
    <location>
        <begin position="122"/>
        <end position="159"/>
    </location>
</feature>
<keyword evidence="8" id="KW-0963">Cytoplasm</keyword>
<feature type="binding site" evidence="8">
    <location>
        <position position="36"/>
    </location>
    <ligand>
        <name>AMP</name>
        <dbReference type="ChEBI" id="CHEBI:456215"/>
    </ligand>
</feature>
<keyword evidence="13" id="KW-1185">Reference proteome</keyword>
<comment type="domain">
    <text evidence="8">Consists of three domains, a large central CORE domain and two small peripheral domains, NMPbind and LID, which undergo movements during catalysis. The LID domain closes over the site of phosphoryl transfer upon ATP binding. Assembling and dissambling the active center during each catalytic cycle provides an effective means to prevent ATP hydrolysis. Some bacteria have evolved a zinc-coordinating structure that stabilizes the LID domain.</text>
</comment>
<dbReference type="GO" id="GO:0005524">
    <property type="term" value="F:ATP binding"/>
    <property type="evidence" value="ECO:0007669"/>
    <property type="project" value="UniProtKB-UniRule"/>
</dbReference>
<dbReference type="UniPathway" id="UPA00588">
    <property type="reaction ID" value="UER00649"/>
</dbReference>
<protein>
    <recommendedName>
        <fullName evidence="8 10">Adenylate kinase</fullName>
        <shortName evidence="8">AK</shortName>
        <ecNumber evidence="8 10">2.7.4.3</ecNumber>
    </recommendedName>
    <alternativeName>
        <fullName evidence="8">ATP-AMP transphosphorylase</fullName>
    </alternativeName>
    <alternativeName>
        <fullName evidence="8">ATP:AMP phosphotransferase</fullName>
    </alternativeName>
    <alternativeName>
        <fullName evidence="8">Adenylate monophosphate kinase</fullName>
    </alternativeName>
</protein>
<comment type="subunit">
    <text evidence="8 10">Monomer.</text>
</comment>
<feature type="binding site" evidence="8">
    <location>
        <begin position="10"/>
        <end position="15"/>
    </location>
    <ligand>
        <name>ATP</name>
        <dbReference type="ChEBI" id="CHEBI:30616"/>
    </ligand>
</feature>
<dbReference type="CDD" id="cd01428">
    <property type="entry name" value="ADK"/>
    <property type="match status" value="1"/>
</dbReference>
<comment type="pathway">
    <text evidence="8">Purine metabolism; AMP biosynthesis via salvage pathway; AMP from ADP: step 1/1.</text>
</comment>
<comment type="similarity">
    <text evidence="8 9">Belongs to the adenylate kinase family.</text>
</comment>
<dbReference type="Pfam" id="PF05191">
    <property type="entry name" value="ADK_lid"/>
    <property type="match status" value="1"/>
</dbReference>
<keyword evidence="6 8" id="KW-0862">Zinc</keyword>
<dbReference type="PRINTS" id="PR00094">
    <property type="entry name" value="ADENYLTKNASE"/>
</dbReference>
<dbReference type="Pfam" id="PF00406">
    <property type="entry name" value="ADK"/>
    <property type="match status" value="1"/>
</dbReference>
<proteinExistence type="inferred from homology"/>
<dbReference type="NCBIfam" id="TIGR01351">
    <property type="entry name" value="adk"/>
    <property type="match status" value="1"/>
</dbReference>
<dbReference type="SUPFAM" id="SSF52540">
    <property type="entry name" value="P-loop containing nucleoside triphosphate hydrolases"/>
    <property type="match status" value="1"/>
</dbReference>
<feature type="binding site" evidence="8">
    <location>
        <position position="123"/>
    </location>
    <ligand>
        <name>ATP</name>
        <dbReference type="ChEBI" id="CHEBI:30616"/>
    </ligand>
</feature>
<keyword evidence="1 8" id="KW-0808">Transferase</keyword>
<gene>
    <name evidence="8" type="primary">adk</name>
    <name evidence="12" type="ORF">SAMN05192585_10893</name>
</gene>
<dbReference type="GO" id="GO:0005737">
    <property type="term" value="C:cytoplasm"/>
    <property type="evidence" value="ECO:0007669"/>
    <property type="project" value="UniProtKB-SubCell"/>
</dbReference>
<feature type="binding site" evidence="8">
    <location>
        <position position="195"/>
    </location>
    <ligand>
        <name>ATP</name>
        <dbReference type="ChEBI" id="CHEBI:30616"/>
    </ligand>
</feature>
<evidence type="ECO:0000313" key="13">
    <source>
        <dbReference type="Proteomes" id="UP000199182"/>
    </source>
</evidence>
<evidence type="ECO:0000256" key="5">
    <source>
        <dbReference type="ARBA" id="ARBA00022777"/>
    </source>
</evidence>